<evidence type="ECO:0000313" key="18">
    <source>
        <dbReference type="Proteomes" id="UP000198672"/>
    </source>
</evidence>
<evidence type="ECO:0000256" key="7">
    <source>
        <dbReference type="ARBA" id="ARBA00022763"/>
    </source>
</evidence>
<evidence type="ECO:0000256" key="4">
    <source>
        <dbReference type="ARBA" id="ARBA00022598"/>
    </source>
</evidence>
<evidence type="ECO:0000313" key="17">
    <source>
        <dbReference type="EMBL" id="SDY30440.1"/>
    </source>
</evidence>
<keyword evidence="9 14" id="KW-0460">Magnesium</keyword>
<feature type="domain" description="BRCT" evidence="16">
    <location>
        <begin position="599"/>
        <end position="676"/>
    </location>
</feature>
<dbReference type="InterPro" id="IPR004150">
    <property type="entry name" value="NAD_DNA_ligase_OB"/>
</dbReference>
<dbReference type="InterPro" id="IPR012340">
    <property type="entry name" value="NA-bd_OB-fold"/>
</dbReference>
<dbReference type="CDD" id="cd00114">
    <property type="entry name" value="LIGANc"/>
    <property type="match status" value="1"/>
</dbReference>
<dbReference type="SMART" id="SM00278">
    <property type="entry name" value="HhH1"/>
    <property type="match status" value="4"/>
</dbReference>
<dbReference type="HAMAP" id="MF_01588">
    <property type="entry name" value="DNA_ligase_A"/>
    <property type="match status" value="1"/>
</dbReference>
<dbReference type="PANTHER" id="PTHR23389:SF9">
    <property type="entry name" value="DNA LIGASE"/>
    <property type="match status" value="1"/>
</dbReference>
<keyword evidence="11 14" id="KW-0234">DNA repair</keyword>
<dbReference type="InterPro" id="IPR010994">
    <property type="entry name" value="RuvA_2-like"/>
</dbReference>
<dbReference type="Pfam" id="PF03119">
    <property type="entry name" value="DNA_ligase_ZBD"/>
    <property type="match status" value="1"/>
</dbReference>
<feature type="binding site" evidence="14">
    <location>
        <begin position="35"/>
        <end position="39"/>
    </location>
    <ligand>
        <name>NAD(+)</name>
        <dbReference type="ChEBI" id="CHEBI:57540"/>
    </ligand>
</feature>
<dbReference type="SUPFAM" id="SSF50249">
    <property type="entry name" value="Nucleic acid-binding proteins"/>
    <property type="match status" value="1"/>
</dbReference>
<dbReference type="NCBIfam" id="NF005932">
    <property type="entry name" value="PRK07956.1"/>
    <property type="match status" value="1"/>
</dbReference>
<dbReference type="SMART" id="SM00292">
    <property type="entry name" value="BRCT"/>
    <property type="match status" value="1"/>
</dbReference>
<dbReference type="AlphaFoldDB" id="A0A1H3IRT6"/>
<dbReference type="InterPro" id="IPR041663">
    <property type="entry name" value="DisA/LigA_HHH"/>
</dbReference>
<evidence type="ECO:0000256" key="15">
    <source>
        <dbReference type="RuleBase" id="RU000618"/>
    </source>
</evidence>
<dbReference type="PROSITE" id="PS01055">
    <property type="entry name" value="DNA_LIGASE_N1"/>
    <property type="match status" value="1"/>
</dbReference>
<feature type="active site" description="N6-AMP-lysine intermediate" evidence="14">
    <location>
        <position position="120"/>
    </location>
</feature>
<evidence type="ECO:0000256" key="9">
    <source>
        <dbReference type="ARBA" id="ARBA00022842"/>
    </source>
</evidence>
<evidence type="ECO:0000256" key="12">
    <source>
        <dbReference type="ARBA" id="ARBA00034005"/>
    </source>
</evidence>
<dbReference type="SUPFAM" id="SSF47781">
    <property type="entry name" value="RuvA domain 2-like"/>
    <property type="match status" value="1"/>
</dbReference>
<dbReference type="SUPFAM" id="SSF56091">
    <property type="entry name" value="DNA ligase/mRNA capping enzyme, catalytic domain"/>
    <property type="match status" value="1"/>
</dbReference>
<dbReference type="GO" id="GO:0003911">
    <property type="term" value="F:DNA ligase (NAD+) activity"/>
    <property type="evidence" value="ECO:0007669"/>
    <property type="project" value="UniProtKB-UniRule"/>
</dbReference>
<name>A0A1H3IRT6_ALLWA</name>
<dbReference type="CDD" id="cd17748">
    <property type="entry name" value="BRCT_DNA_ligase_like"/>
    <property type="match status" value="1"/>
</dbReference>
<keyword evidence="14" id="KW-0464">Manganese</keyword>
<dbReference type="Pfam" id="PF12826">
    <property type="entry name" value="HHH_2"/>
    <property type="match status" value="1"/>
</dbReference>
<dbReference type="InterPro" id="IPR013840">
    <property type="entry name" value="DNAligase_N"/>
</dbReference>
<dbReference type="FunFam" id="1.10.150.20:FF:000006">
    <property type="entry name" value="DNA ligase"/>
    <property type="match status" value="1"/>
</dbReference>
<protein>
    <recommendedName>
        <fullName evidence="3 14">DNA ligase</fullName>
        <ecNumber evidence="2 14">6.5.1.2</ecNumber>
    </recommendedName>
    <alternativeName>
        <fullName evidence="14">Polydeoxyribonucleotide synthase [NAD(+)]</fullName>
    </alternativeName>
</protein>
<dbReference type="GO" id="GO:0006260">
    <property type="term" value="P:DNA replication"/>
    <property type="evidence" value="ECO:0007669"/>
    <property type="project" value="UniProtKB-KW"/>
</dbReference>
<dbReference type="Proteomes" id="UP000198672">
    <property type="component" value="Unassembled WGS sequence"/>
</dbReference>
<keyword evidence="5 14" id="KW-0235">DNA replication</keyword>
<keyword evidence="8 14" id="KW-0862">Zinc</keyword>
<dbReference type="InterPro" id="IPR003583">
    <property type="entry name" value="Hlx-hairpin-Hlx_DNA-bd_motif"/>
</dbReference>
<evidence type="ECO:0000256" key="8">
    <source>
        <dbReference type="ARBA" id="ARBA00022833"/>
    </source>
</evidence>
<dbReference type="FunFam" id="1.10.150.20:FF:000007">
    <property type="entry name" value="DNA ligase"/>
    <property type="match status" value="1"/>
</dbReference>
<organism evidence="17 18">
    <name type="scientific">Allochromatium warmingii</name>
    <name type="common">Chromatium warmingii</name>
    <dbReference type="NCBI Taxonomy" id="61595"/>
    <lineage>
        <taxon>Bacteria</taxon>
        <taxon>Pseudomonadati</taxon>
        <taxon>Pseudomonadota</taxon>
        <taxon>Gammaproteobacteria</taxon>
        <taxon>Chromatiales</taxon>
        <taxon>Chromatiaceae</taxon>
        <taxon>Allochromatium</taxon>
    </lineage>
</organism>
<dbReference type="SUPFAM" id="SSF52113">
    <property type="entry name" value="BRCT domain"/>
    <property type="match status" value="1"/>
</dbReference>
<evidence type="ECO:0000256" key="5">
    <source>
        <dbReference type="ARBA" id="ARBA00022705"/>
    </source>
</evidence>
<comment type="caution">
    <text evidence="14">Lacks conserved residue(s) required for the propagation of feature annotation.</text>
</comment>
<dbReference type="SMART" id="SM00532">
    <property type="entry name" value="LIGANc"/>
    <property type="match status" value="1"/>
</dbReference>
<dbReference type="Gene3D" id="1.10.287.610">
    <property type="entry name" value="Helix hairpin bin"/>
    <property type="match status" value="1"/>
</dbReference>
<feature type="binding site" evidence="14">
    <location>
        <position position="178"/>
    </location>
    <ligand>
        <name>NAD(+)</name>
        <dbReference type="ChEBI" id="CHEBI:57540"/>
    </ligand>
</feature>
<keyword evidence="6 14" id="KW-0479">Metal-binding</keyword>
<dbReference type="InterPro" id="IPR036420">
    <property type="entry name" value="BRCT_dom_sf"/>
</dbReference>
<feature type="binding site" evidence="14">
    <location>
        <position position="412"/>
    </location>
    <ligand>
        <name>Zn(2+)</name>
        <dbReference type="ChEBI" id="CHEBI:29105"/>
    </ligand>
</feature>
<dbReference type="Pfam" id="PF14520">
    <property type="entry name" value="HHH_5"/>
    <property type="match status" value="1"/>
</dbReference>
<gene>
    <name evidence="14" type="primary">ligA</name>
    <name evidence="17" type="ORF">SAMN05421644_1477</name>
</gene>
<dbReference type="STRING" id="61595.SAMN05421644_1477"/>
<dbReference type="Gene3D" id="2.40.50.140">
    <property type="entry name" value="Nucleic acid-binding proteins"/>
    <property type="match status" value="1"/>
</dbReference>
<dbReference type="FunFam" id="3.30.470.30:FF:000001">
    <property type="entry name" value="DNA ligase"/>
    <property type="match status" value="1"/>
</dbReference>
<comment type="catalytic activity">
    <reaction evidence="12 14 15">
        <text>NAD(+) + (deoxyribonucleotide)n-3'-hydroxyl + 5'-phospho-(deoxyribonucleotide)m = (deoxyribonucleotide)n+m + AMP + beta-nicotinamide D-nucleotide.</text>
        <dbReference type="EC" id="6.5.1.2"/>
    </reaction>
</comment>
<feature type="binding site" evidence="14">
    <location>
        <position position="318"/>
    </location>
    <ligand>
        <name>NAD(+)</name>
        <dbReference type="ChEBI" id="CHEBI:57540"/>
    </ligand>
</feature>
<keyword evidence="18" id="KW-1185">Reference proteome</keyword>
<evidence type="ECO:0000256" key="1">
    <source>
        <dbReference type="ARBA" id="ARBA00004067"/>
    </source>
</evidence>
<feature type="binding site" evidence="14">
    <location>
        <position position="294"/>
    </location>
    <ligand>
        <name>NAD(+)</name>
        <dbReference type="ChEBI" id="CHEBI:57540"/>
    </ligand>
</feature>
<feature type="binding site" evidence="14">
    <location>
        <begin position="84"/>
        <end position="85"/>
    </location>
    <ligand>
        <name>NAD(+)</name>
        <dbReference type="ChEBI" id="CHEBI:57540"/>
    </ligand>
</feature>
<dbReference type="GO" id="GO:0046872">
    <property type="term" value="F:metal ion binding"/>
    <property type="evidence" value="ECO:0007669"/>
    <property type="project" value="UniProtKB-KW"/>
</dbReference>
<evidence type="ECO:0000256" key="10">
    <source>
        <dbReference type="ARBA" id="ARBA00023027"/>
    </source>
</evidence>
<dbReference type="Gene3D" id="1.10.150.20">
    <property type="entry name" value="5' to 3' exonuclease, C-terminal subdomain"/>
    <property type="match status" value="2"/>
</dbReference>
<keyword evidence="10 14" id="KW-0520">NAD</keyword>
<evidence type="ECO:0000256" key="3">
    <source>
        <dbReference type="ARBA" id="ARBA00013308"/>
    </source>
</evidence>
<dbReference type="PROSITE" id="PS50172">
    <property type="entry name" value="BRCT"/>
    <property type="match status" value="1"/>
</dbReference>
<dbReference type="NCBIfam" id="TIGR00575">
    <property type="entry name" value="dnlj"/>
    <property type="match status" value="1"/>
</dbReference>
<evidence type="ECO:0000256" key="2">
    <source>
        <dbReference type="ARBA" id="ARBA00012722"/>
    </source>
</evidence>
<feature type="binding site" evidence="14">
    <location>
        <position position="118"/>
    </location>
    <ligand>
        <name>NAD(+)</name>
        <dbReference type="ChEBI" id="CHEBI:57540"/>
    </ligand>
</feature>
<evidence type="ECO:0000256" key="6">
    <source>
        <dbReference type="ARBA" id="ARBA00022723"/>
    </source>
</evidence>
<evidence type="ECO:0000256" key="11">
    <source>
        <dbReference type="ARBA" id="ARBA00023204"/>
    </source>
</evidence>
<dbReference type="Pfam" id="PF01653">
    <property type="entry name" value="DNA_ligase_aden"/>
    <property type="match status" value="1"/>
</dbReference>
<comment type="function">
    <text evidence="1 14">DNA ligase that catalyzes the formation of phosphodiester linkages between 5'-phosphoryl and 3'-hydroxyl groups in double-stranded DNA using NAD as a coenzyme and as the energy source for the reaction. It is essential for DNA replication and repair of damaged DNA.</text>
</comment>
<reference evidence="18" key="1">
    <citation type="submission" date="2016-10" db="EMBL/GenBank/DDBJ databases">
        <authorList>
            <person name="Varghese N."/>
            <person name="Submissions S."/>
        </authorList>
    </citation>
    <scope>NUCLEOTIDE SEQUENCE [LARGE SCALE GENOMIC DNA]</scope>
    <source>
        <strain evidence="18">DSM 173</strain>
    </source>
</reference>
<evidence type="ECO:0000256" key="14">
    <source>
        <dbReference type="HAMAP-Rule" id="MF_01588"/>
    </source>
</evidence>
<dbReference type="FunFam" id="2.40.50.140:FF:000012">
    <property type="entry name" value="DNA ligase"/>
    <property type="match status" value="1"/>
</dbReference>
<sequence length="681" mass="73664">MNTVPALVQRIEALRAEIRMHNHRYYVLDDPAILDAEYDRLFAELQQLESQHPDLMTPDSPTQRVGAMPCAELGVVQHTVPMRSLDNAMTDAALAEFHQRIVAALALPESEPIVYTAEPKFDGLAVSLRYESGVLVLAATRGDGTRGEDVTHNVRTIPNVPLRLLGADWPEVLEVRGEVYMPRDGFEQLNAQLQQRGERLFANPRNAAAGSLRQLDPRITARRPLRLCVYGWGAVTAEIGDSQSAWLQRLAQWGLPIAPELQCVTGLDGCRAYFAALGARRETLPYDIDGVVFKLDALAAQVALGATAHHPRWAIARKFPAQEALTVVEAVEFQVGRTGAVTPVARLRPVSVGGVTVANATLHNLDEVRRKDVRSGDTVVIRRAGDVIPEIVRVLVERRPTDAPLIELPTACPVCGSAVIRAEGEAVARCSGGLWCPAQRKEAIRHFASRRALDIEGLGEKLIEQLVDLDWVREPADLYALRIEALAGLERMGEKSAANLLAALERSRETTLARFIFALGIREVGETTAQLLAEQLASIEAVQSASVEELIAIKGIGPVVAERIVQFMAQPHNREAIAHLLAAGVHWPAVVRSAEPASAAALPLAGKTLVITGTLSQPREVIAARLQALGAKVTGSVSKKTDYLLAGAEAGSKLAKAEALGVAVLDNTALEELLARLHTDL</sequence>
<dbReference type="InterPro" id="IPR004149">
    <property type="entry name" value="Znf_DNAligase_C4"/>
</dbReference>
<dbReference type="PROSITE" id="PS01056">
    <property type="entry name" value="DNA_LIGASE_N2"/>
    <property type="match status" value="1"/>
</dbReference>
<evidence type="ECO:0000259" key="16">
    <source>
        <dbReference type="PROSITE" id="PS50172"/>
    </source>
</evidence>
<dbReference type="GO" id="GO:0005829">
    <property type="term" value="C:cytosol"/>
    <property type="evidence" value="ECO:0007669"/>
    <property type="project" value="TreeGrafter"/>
</dbReference>
<feature type="binding site" evidence="14">
    <location>
        <position position="415"/>
    </location>
    <ligand>
        <name>Zn(2+)</name>
        <dbReference type="ChEBI" id="CHEBI:29105"/>
    </ligand>
</feature>
<comment type="cofactor">
    <cofactor evidence="14">
        <name>Mg(2+)</name>
        <dbReference type="ChEBI" id="CHEBI:18420"/>
    </cofactor>
    <cofactor evidence="14">
        <name>Mn(2+)</name>
        <dbReference type="ChEBI" id="CHEBI:29035"/>
    </cofactor>
</comment>
<dbReference type="InterPro" id="IPR001679">
    <property type="entry name" value="DNA_ligase"/>
</dbReference>
<accession>A0A1H3IRT6</accession>
<dbReference type="Gene3D" id="3.40.50.10190">
    <property type="entry name" value="BRCT domain"/>
    <property type="match status" value="1"/>
</dbReference>
<dbReference type="Gene3D" id="3.30.470.30">
    <property type="entry name" value="DNA ligase/mRNA capping enzyme"/>
    <property type="match status" value="1"/>
</dbReference>
<dbReference type="InterPro" id="IPR033136">
    <property type="entry name" value="DNA_ligase_CS"/>
</dbReference>
<dbReference type="InterPro" id="IPR018239">
    <property type="entry name" value="DNA_ligase_AS"/>
</dbReference>
<feature type="binding site" evidence="14">
    <location>
        <position position="436"/>
    </location>
    <ligand>
        <name>Zn(2+)</name>
        <dbReference type="ChEBI" id="CHEBI:29105"/>
    </ligand>
</feature>
<comment type="similarity">
    <text evidence="13 14">Belongs to the NAD-dependent DNA ligase family. LigA subfamily.</text>
</comment>
<feature type="binding site" evidence="14">
    <location>
        <position position="141"/>
    </location>
    <ligand>
        <name>NAD(+)</name>
        <dbReference type="ChEBI" id="CHEBI:57540"/>
    </ligand>
</feature>
<dbReference type="EMBL" id="FNOW01000047">
    <property type="protein sequence ID" value="SDY30440.1"/>
    <property type="molecule type" value="Genomic_DNA"/>
</dbReference>
<dbReference type="PANTHER" id="PTHR23389">
    <property type="entry name" value="CHROMOSOME TRANSMISSION FIDELITY FACTOR 18"/>
    <property type="match status" value="1"/>
</dbReference>
<dbReference type="GO" id="GO:0006281">
    <property type="term" value="P:DNA repair"/>
    <property type="evidence" value="ECO:0007669"/>
    <property type="project" value="UniProtKB-KW"/>
</dbReference>
<dbReference type="InterPro" id="IPR001357">
    <property type="entry name" value="BRCT_dom"/>
</dbReference>
<dbReference type="Gene3D" id="6.20.10.30">
    <property type="match status" value="1"/>
</dbReference>
<dbReference type="Pfam" id="PF00533">
    <property type="entry name" value="BRCT"/>
    <property type="match status" value="1"/>
</dbReference>
<proteinExistence type="inferred from homology"/>
<dbReference type="FunFam" id="1.10.287.610:FF:000002">
    <property type="entry name" value="DNA ligase"/>
    <property type="match status" value="1"/>
</dbReference>
<evidence type="ECO:0000256" key="13">
    <source>
        <dbReference type="ARBA" id="ARBA00060881"/>
    </source>
</evidence>
<dbReference type="GO" id="GO:0003677">
    <property type="term" value="F:DNA binding"/>
    <property type="evidence" value="ECO:0007669"/>
    <property type="project" value="InterPro"/>
</dbReference>
<dbReference type="InterPro" id="IPR013839">
    <property type="entry name" value="DNAligase_adenylation"/>
</dbReference>
<dbReference type="EC" id="6.5.1.2" evidence="2 14"/>
<keyword evidence="4 14" id="KW-0436">Ligase</keyword>
<keyword evidence="7 14" id="KW-0227">DNA damage</keyword>
<dbReference type="RefSeq" id="WP_218139728.1">
    <property type="nucleotide sequence ID" value="NZ_FNOW01000047.1"/>
</dbReference>
<dbReference type="Pfam" id="PF03120">
    <property type="entry name" value="OB_DNA_ligase"/>
    <property type="match status" value="1"/>
</dbReference>
<dbReference type="PIRSF" id="PIRSF001604">
    <property type="entry name" value="LigA"/>
    <property type="match status" value="1"/>
</dbReference>